<accession>A0A7X6KZL9</accession>
<evidence type="ECO:0000313" key="7">
    <source>
        <dbReference type="Proteomes" id="UP000540698"/>
    </source>
</evidence>
<name>A0A7X6KZL9_9NOCA</name>
<evidence type="ECO:0000313" key="6">
    <source>
        <dbReference type="EMBL" id="NKY25008.1"/>
    </source>
</evidence>
<gene>
    <name evidence="6" type="ORF">HGB38_02005</name>
</gene>
<keyword evidence="5 6" id="KW-0449">Lipoprotein</keyword>
<keyword evidence="4" id="KW-0564">Palmitate</keyword>
<dbReference type="InterPro" id="IPR025971">
    <property type="entry name" value="LppP/LprE"/>
</dbReference>
<reference evidence="6 7" key="1">
    <citation type="submission" date="2020-04" db="EMBL/GenBank/DDBJ databases">
        <title>MicrobeNet Type strains.</title>
        <authorList>
            <person name="Nicholson A.C."/>
        </authorList>
    </citation>
    <scope>NUCLEOTIDE SEQUENCE [LARGE SCALE GENOMIC DNA]</scope>
    <source>
        <strain evidence="6 7">DSM 44956</strain>
    </source>
</reference>
<organism evidence="6 7">
    <name type="scientific">Nocardia gamkensis</name>
    <dbReference type="NCBI Taxonomy" id="352869"/>
    <lineage>
        <taxon>Bacteria</taxon>
        <taxon>Bacillati</taxon>
        <taxon>Actinomycetota</taxon>
        <taxon>Actinomycetes</taxon>
        <taxon>Mycobacteriales</taxon>
        <taxon>Nocardiaceae</taxon>
        <taxon>Nocardia</taxon>
    </lineage>
</organism>
<evidence type="ECO:0000256" key="4">
    <source>
        <dbReference type="ARBA" id="ARBA00023139"/>
    </source>
</evidence>
<evidence type="ECO:0000256" key="1">
    <source>
        <dbReference type="ARBA" id="ARBA00022475"/>
    </source>
</evidence>
<keyword evidence="1" id="KW-1003">Cell membrane</keyword>
<dbReference type="EMBL" id="JAAXOS010000001">
    <property type="protein sequence ID" value="NKY25008.1"/>
    <property type="molecule type" value="Genomic_DNA"/>
</dbReference>
<comment type="caution">
    <text evidence="6">The sequence shown here is derived from an EMBL/GenBank/DDBJ whole genome shotgun (WGS) entry which is preliminary data.</text>
</comment>
<evidence type="ECO:0000256" key="2">
    <source>
        <dbReference type="ARBA" id="ARBA00022729"/>
    </source>
</evidence>
<keyword evidence="7" id="KW-1185">Reference proteome</keyword>
<dbReference type="Pfam" id="PF14041">
    <property type="entry name" value="Lipoprotein_21"/>
    <property type="match status" value="1"/>
</dbReference>
<keyword evidence="2" id="KW-0732">Signal</keyword>
<evidence type="ECO:0000256" key="5">
    <source>
        <dbReference type="ARBA" id="ARBA00023288"/>
    </source>
</evidence>
<evidence type="ECO:0000256" key="3">
    <source>
        <dbReference type="ARBA" id="ARBA00023136"/>
    </source>
</evidence>
<keyword evidence="3" id="KW-0472">Membrane</keyword>
<protein>
    <submittedName>
        <fullName evidence="6">LppP/LprE family lipoprotein</fullName>
    </submittedName>
</protein>
<sequence length="122" mass="12514">MTSLGPAPGGTPYVVDSATDASAGACPELLWVLAATPGGTASSPWHVLFFDHDGYLGTATAKATSYTTVVGSGDRDVRVQYRWLEGRDANCCPSGGPVVITFTLAGDDRTVTPSPAIPDQVG</sequence>
<proteinExistence type="predicted"/>
<dbReference type="Proteomes" id="UP000540698">
    <property type="component" value="Unassembled WGS sequence"/>
</dbReference>
<dbReference type="AlphaFoldDB" id="A0A7X6KZL9"/>